<comment type="caution">
    <text evidence="2">The sequence shown here is derived from an EMBL/GenBank/DDBJ whole genome shotgun (WGS) entry which is preliminary data.</text>
</comment>
<accession>A0A4C1WVT7</accession>
<dbReference type="Proteomes" id="UP000299102">
    <property type="component" value="Unassembled WGS sequence"/>
</dbReference>
<protein>
    <submittedName>
        <fullName evidence="2">Uncharacterized protein</fullName>
    </submittedName>
</protein>
<organism evidence="2 3">
    <name type="scientific">Eumeta variegata</name>
    <name type="common">Bagworm moth</name>
    <name type="synonym">Eumeta japonica</name>
    <dbReference type="NCBI Taxonomy" id="151549"/>
    <lineage>
        <taxon>Eukaryota</taxon>
        <taxon>Metazoa</taxon>
        <taxon>Ecdysozoa</taxon>
        <taxon>Arthropoda</taxon>
        <taxon>Hexapoda</taxon>
        <taxon>Insecta</taxon>
        <taxon>Pterygota</taxon>
        <taxon>Neoptera</taxon>
        <taxon>Endopterygota</taxon>
        <taxon>Lepidoptera</taxon>
        <taxon>Glossata</taxon>
        <taxon>Ditrysia</taxon>
        <taxon>Tineoidea</taxon>
        <taxon>Psychidae</taxon>
        <taxon>Oiketicinae</taxon>
        <taxon>Eumeta</taxon>
    </lineage>
</organism>
<dbReference type="AlphaFoldDB" id="A0A4C1WVT7"/>
<gene>
    <name evidence="2" type="ORF">EVAR_42627_1</name>
</gene>
<name>A0A4C1WVT7_EUMVA</name>
<feature type="compositionally biased region" description="Basic and acidic residues" evidence="1">
    <location>
        <begin position="113"/>
        <end position="127"/>
    </location>
</feature>
<evidence type="ECO:0000313" key="2">
    <source>
        <dbReference type="EMBL" id="GBP55451.1"/>
    </source>
</evidence>
<evidence type="ECO:0000256" key="1">
    <source>
        <dbReference type="SAM" id="MobiDB-lite"/>
    </source>
</evidence>
<reference evidence="2 3" key="1">
    <citation type="journal article" date="2019" name="Commun. Biol.">
        <title>The bagworm genome reveals a unique fibroin gene that provides high tensile strength.</title>
        <authorList>
            <person name="Kono N."/>
            <person name="Nakamura H."/>
            <person name="Ohtoshi R."/>
            <person name="Tomita M."/>
            <person name="Numata K."/>
            <person name="Arakawa K."/>
        </authorList>
    </citation>
    <scope>NUCLEOTIDE SEQUENCE [LARGE SCALE GENOMIC DNA]</scope>
</reference>
<keyword evidence="3" id="KW-1185">Reference proteome</keyword>
<sequence length="133" mass="14895">MDGSRAYVEEKEGSGAEELLFTLVLYALTYLLGDKSNHTNYFGAKVSALALQVTLEPGGRNQINFIQDRRKSGSRPFNNKDEIVATYSGNYLINIMVEKYFGLLLKIHLKRDDGRGSEPETLNREENDGFGAL</sequence>
<proteinExistence type="predicted"/>
<feature type="region of interest" description="Disordered" evidence="1">
    <location>
        <begin position="113"/>
        <end position="133"/>
    </location>
</feature>
<evidence type="ECO:0000313" key="3">
    <source>
        <dbReference type="Proteomes" id="UP000299102"/>
    </source>
</evidence>
<dbReference type="EMBL" id="BGZK01000669">
    <property type="protein sequence ID" value="GBP55451.1"/>
    <property type="molecule type" value="Genomic_DNA"/>
</dbReference>